<dbReference type="EMBL" id="CAJVPJ010000452">
    <property type="protein sequence ID" value="CAG8525994.1"/>
    <property type="molecule type" value="Genomic_DNA"/>
</dbReference>
<gene>
    <name evidence="1" type="ORF">POCULU_LOCUS3820</name>
</gene>
<dbReference type="OrthoDB" id="10570914at2759"/>
<keyword evidence="2" id="KW-1185">Reference proteome</keyword>
<feature type="non-terminal residue" evidence="1">
    <location>
        <position position="1"/>
    </location>
</feature>
<protein>
    <submittedName>
        <fullName evidence="1">535_t:CDS:1</fullName>
    </submittedName>
</protein>
<dbReference type="Proteomes" id="UP000789572">
    <property type="component" value="Unassembled WGS sequence"/>
</dbReference>
<sequence>MPVFKQLRDTGTKSNECHSKDNWARTKFTDETAFIFGIKSVGQRRKPIRRLPKVLACQQIQDVIARTSDLGADLDFLESLTRNEKKRITDIFNLGNPNADPNNPWTCEVNDLQPWLQIRFEELAKIWKLRAYRIGGTAGNTYPDHTLTCPNWGPACSSVADPIDFGKCWAFEAKLGWTSGKLSKALLQCSRYSEYFFQAESNQNCPYVSIITDGQKYRLLYAHMTATSRPVQGWTNTYEWSRETLHIVGRVFKTFARRGPTPGYQAGGSQDSENFGLDEEKLRVTAFDSAFGGSNLSEHINVPISSIAKDL</sequence>
<accession>A0A9N9ACZ7</accession>
<proteinExistence type="predicted"/>
<comment type="caution">
    <text evidence="1">The sequence shown here is derived from an EMBL/GenBank/DDBJ whole genome shotgun (WGS) entry which is preliminary data.</text>
</comment>
<evidence type="ECO:0000313" key="1">
    <source>
        <dbReference type="EMBL" id="CAG8525994.1"/>
    </source>
</evidence>
<reference evidence="1" key="1">
    <citation type="submission" date="2021-06" db="EMBL/GenBank/DDBJ databases">
        <authorList>
            <person name="Kallberg Y."/>
            <person name="Tangrot J."/>
            <person name="Rosling A."/>
        </authorList>
    </citation>
    <scope>NUCLEOTIDE SEQUENCE</scope>
    <source>
        <strain evidence="1">IA702</strain>
    </source>
</reference>
<dbReference type="AlphaFoldDB" id="A0A9N9ACZ7"/>
<organism evidence="1 2">
    <name type="scientific">Paraglomus occultum</name>
    <dbReference type="NCBI Taxonomy" id="144539"/>
    <lineage>
        <taxon>Eukaryota</taxon>
        <taxon>Fungi</taxon>
        <taxon>Fungi incertae sedis</taxon>
        <taxon>Mucoromycota</taxon>
        <taxon>Glomeromycotina</taxon>
        <taxon>Glomeromycetes</taxon>
        <taxon>Paraglomerales</taxon>
        <taxon>Paraglomeraceae</taxon>
        <taxon>Paraglomus</taxon>
    </lineage>
</organism>
<evidence type="ECO:0000313" key="2">
    <source>
        <dbReference type="Proteomes" id="UP000789572"/>
    </source>
</evidence>
<name>A0A9N9ACZ7_9GLOM</name>